<dbReference type="SUPFAM" id="SSF48317">
    <property type="entry name" value="Acid phosphatase/Vanadium-dependent haloperoxidase"/>
    <property type="match status" value="1"/>
</dbReference>
<keyword evidence="4 6" id="KW-1133">Transmembrane helix</keyword>
<dbReference type="GO" id="GO:0006487">
    <property type="term" value="P:protein N-linked glycosylation"/>
    <property type="evidence" value="ECO:0007669"/>
    <property type="project" value="UniProtKB-UniRule"/>
</dbReference>
<evidence type="ECO:0000259" key="7">
    <source>
        <dbReference type="SMART" id="SM00014"/>
    </source>
</evidence>
<evidence type="ECO:0000256" key="6">
    <source>
        <dbReference type="RuleBase" id="RU367078"/>
    </source>
</evidence>
<name>A0AAV9NYJ9_9PEZI</name>
<feature type="transmembrane region" description="Helical" evidence="6">
    <location>
        <begin position="93"/>
        <end position="111"/>
    </location>
</feature>
<keyword evidence="9" id="KW-1185">Reference proteome</keyword>
<dbReference type="CDD" id="cd03382">
    <property type="entry name" value="PAP2_dolichyldiphosphatase"/>
    <property type="match status" value="1"/>
</dbReference>
<keyword evidence="2 6" id="KW-0812">Transmembrane</keyword>
<dbReference type="GO" id="GO:0005789">
    <property type="term" value="C:endoplasmic reticulum membrane"/>
    <property type="evidence" value="ECO:0007669"/>
    <property type="project" value="UniProtKB-SubCell"/>
</dbReference>
<dbReference type="InterPro" id="IPR039667">
    <property type="entry name" value="Dolichyldiphosphatase_PAP2"/>
</dbReference>
<feature type="domain" description="Phosphatidic acid phosphatase type 2/haloperoxidase" evidence="7">
    <location>
        <begin position="52"/>
        <end position="175"/>
    </location>
</feature>
<dbReference type="RefSeq" id="XP_064654070.1">
    <property type="nucleotide sequence ID" value="XM_064807795.1"/>
</dbReference>
<accession>A0AAV9NYJ9</accession>
<dbReference type="SMART" id="SM00014">
    <property type="entry name" value="acidPPc"/>
    <property type="match status" value="1"/>
</dbReference>
<dbReference type="AlphaFoldDB" id="A0AAV9NYJ9"/>
<dbReference type="EC" id="3.6.1.43" evidence="6"/>
<feature type="transmembrane region" description="Helical" evidence="6">
    <location>
        <begin position="25"/>
        <end position="45"/>
    </location>
</feature>
<comment type="pathway">
    <text evidence="6">Protein modification; protein glycosylation.</text>
</comment>
<dbReference type="GO" id="GO:0008610">
    <property type="term" value="P:lipid biosynthetic process"/>
    <property type="evidence" value="ECO:0007669"/>
    <property type="project" value="TreeGrafter"/>
</dbReference>
<dbReference type="PANTHER" id="PTHR11247:SF1">
    <property type="entry name" value="DOLICHYLDIPHOSPHATASE 1"/>
    <property type="match status" value="1"/>
</dbReference>
<comment type="function">
    <text evidence="6">Required for efficient N-glycosylation. Necessary for maintaining optimal levels of dolichol-linked oligosaccharides. Hydrolyzes dolichyl pyrophosphate at a very high rate and dolichyl monophosphate at a much lower rate. Does not act on phosphatidate.</text>
</comment>
<evidence type="ECO:0000313" key="8">
    <source>
        <dbReference type="EMBL" id="KAK5163628.1"/>
    </source>
</evidence>
<sequence length="234" mass="26474">MDEPSLTSLSLTHVHYNPGDPLSYVSAYLALVPQALVITYVALIWSTREAEILLMFAGQMACEGLNWILKRLIQEERPTQMLGKGYGMPSSHAQFVAYFSTFLILFMLLRHDPHSHPSASTTHVPIPYWQRVLLSGAALVCAAAVAQSRIYLNYHKPRQVYVGVAAGAACAVAWFVVIGMARRHGLIDWLLDLPPARWARLRDLVVHEDLVDAGWERWERRRQKRATNSSKKIR</sequence>
<protein>
    <recommendedName>
        <fullName evidence="6">Dolichyldiphosphatase</fullName>
        <ecNumber evidence="6">3.6.1.43</ecNumber>
    </recommendedName>
</protein>
<feature type="transmembrane region" description="Helical" evidence="6">
    <location>
        <begin position="160"/>
        <end position="181"/>
    </location>
</feature>
<evidence type="ECO:0000256" key="4">
    <source>
        <dbReference type="ARBA" id="ARBA00022989"/>
    </source>
</evidence>
<dbReference type="PANTHER" id="PTHR11247">
    <property type="entry name" value="PALMITOYL-PROTEIN THIOESTERASE/DOLICHYLDIPHOSPHATASE 1"/>
    <property type="match status" value="1"/>
</dbReference>
<dbReference type="InterPro" id="IPR000326">
    <property type="entry name" value="PAP2/HPO"/>
</dbReference>
<gene>
    <name evidence="8" type="ORF">LTR77_010577</name>
</gene>
<evidence type="ECO:0000313" key="9">
    <source>
        <dbReference type="Proteomes" id="UP001337655"/>
    </source>
</evidence>
<organism evidence="8 9">
    <name type="scientific">Saxophila tyrrhenica</name>
    <dbReference type="NCBI Taxonomy" id="1690608"/>
    <lineage>
        <taxon>Eukaryota</taxon>
        <taxon>Fungi</taxon>
        <taxon>Dikarya</taxon>
        <taxon>Ascomycota</taxon>
        <taxon>Pezizomycotina</taxon>
        <taxon>Dothideomycetes</taxon>
        <taxon>Dothideomycetidae</taxon>
        <taxon>Mycosphaerellales</taxon>
        <taxon>Extremaceae</taxon>
        <taxon>Saxophila</taxon>
    </lineage>
</organism>
<keyword evidence="6" id="KW-0256">Endoplasmic reticulum</keyword>
<dbReference type="GO" id="GO:0047874">
    <property type="term" value="F:dolichyldiphosphatase activity"/>
    <property type="evidence" value="ECO:0007669"/>
    <property type="project" value="UniProtKB-UniRule"/>
</dbReference>
<proteinExistence type="inferred from homology"/>
<reference evidence="8 9" key="1">
    <citation type="submission" date="2023-08" db="EMBL/GenBank/DDBJ databases">
        <title>Black Yeasts Isolated from many extreme environments.</title>
        <authorList>
            <person name="Coleine C."/>
            <person name="Stajich J.E."/>
            <person name="Selbmann L."/>
        </authorList>
    </citation>
    <scope>NUCLEOTIDE SEQUENCE [LARGE SCALE GENOMIC DNA]</scope>
    <source>
        <strain evidence="8 9">CCFEE 5935</strain>
    </source>
</reference>
<dbReference type="EMBL" id="JAVRRT010000024">
    <property type="protein sequence ID" value="KAK5163628.1"/>
    <property type="molecule type" value="Genomic_DNA"/>
</dbReference>
<dbReference type="InterPro" id="IPR036938">
    <property type="entry name" value="PAP2/HPO_sf"/>
</dbReference>
<evidence type="ECO:0000256" key="3">
    <source>
        <dbReference type="ARBA" id="ARBA00022801"/>
    </source>
</evidence>
<comment type="catalytic activity">
    <reaction evidence="6">
        <text>a di-trans,poly-cis-dolichyl diphosphate + H2O = a di-trans,poly-cis-dolichyl phosphate + phosphate + H(+)</text>
        <dbReference type="Rhea" id="RHEA:14385"/>
        <dbReference type="Rhea" id="RHEA-COMP:19498"/>
        <dbReference type="Rhea" id="RHEA-COMP:19506"/>
        <dbReference type="ChEBI" id="CHEBI:15377"/>
        <dbReference type="ChEBI" id="CHEBI:15378"/>
        <dbReference type="ChEBI" id="CHEBI:43474"/>
        <dbReference type="ChEBI" id="CHEBI:57497"/>
        <dbReference type="ChEBI" id="CHEBI:57683"/>
        <dbReference type="EC" id="3.6.1.43"/>
    </reaction>
</comment>
<comment type="caution">
    <text evidence="8">The sequence shown here is derived from an EMBL/GenBank/DDBJ whole genome shotgun (WGS) entry which is preliminary data.</text>
</comment>
<dbReference type="Proteomes" id="UP001337655">
    <property type="component" value="Unassembled WGS sequence"/>
</dbReference>
<keyword evidence="3 6" id="KW-0378">Hydrolase</keyword>
<evidence type="ECO:0000256" key="1">
    <source>
        <dbReference type="ARBA" id="ARBA00004141"/>
    </source>
</evidence>
<feature type="transmembrane region" description="Helical" evidence="6">
    <location>
        <begin position="132"/>
        <end position="154"/>
    </location>
</feature>
<evidence type="ECO:0000256" key="2">
    <source>
        <dbReference type="ARBA" id="ARBA00022692"/>
    </source>
</evidence>
<comment type="similarity">
    <text evidence="6">Belongs to the dolichyldiphosphatase family.</text>
</comment>
<comment type="subcellular location">
    <subcellularLocation>
        <location evidence="6">Endoplasmic reticulum membrane</location>
        <topology evidence="6">Multi-pass membrane protein</topology>
    </subcellularLocation>
    <subcellularLocation>
        <location evidence="1">Membrane</location>
        <topology evidence="1">Multi-pass membrane protein</topology>
    </subcellularLocation>
</comment>
<evidence type="ECO:0000256" key="5">
    <source>
        <dbReference type="ARBA" id="ARBA00023136"/>
    </source>
</evidence>
<dbReference type="GeneID" id="89931903"/>
<keyword evidence="5 6" id="KW-0472">Membrane</keyword>
<dbReference type="Pfam" id="PF01569">
    <property type="entry name" value="PAP2"/>
    <property type="match status" value="1"/>
</dbReference>
<dbReference type="Gene3D" id="1.20.144.10">
    <property type="entry name" value="Phosphatidic acid phosphatase type 2/haloperoxidase"/>
    <property type="match status" value="1"/>
</dbReference>